<evidence type="ECO:0000313" key="3">
    <source>
        <dbReference type="Proteomes" id="UP001149163"/>
    </source>
</evidence>
<dbReference type="GeneID" id="81428473"/>
<dbReference type="Proteomes" id="UP001149163">
    <property type="component" value="Unassembled WGS sequence"/>
</dbReference>
<evidence type="ECO:0000256" key="1">
    <source>
        <dbReference type="SAM" id="Phobius"/>
    </source>
</evidence>
<organism evidence="2 3">
    <name type="scientific">Penicillium canariense</name>
    <dbReference type="NCBI Taxonomy" id="189055"/>
    <lineage>
        <taxon>Eukaryota</taxon>
        <taxon>Fungi</taxon>
        <taxon>Dikarya</taxon>
        <taxon>Ascomycota</taxon>
        <taxon>Pezizomycotina</taxon>
        <taxon>Eurotiomycetes</taxon>
        <taxon>Eurotiomycetidae</taxon>
        <taxon>Eurotiales</taxon>
        <taxon>Aspergillaceae</taxon>
        <taxon>Penicillium</taxon>
    </lineage>
</organism>
<feature type="transmembrane region" description="Helical" evidence="1">
    <location>
        <begin position="143"/>
        <end position="163"/>
    </location>
</feature>
<comment type="caution">
    <text evidence="2">The sequence shown here is derived from an EMBL/GenBank/DDBJ whole genome shotgun (WGS) entry which is preliminary data.</text>
</comment>
<accession>A0A9W9HYJ1</accession>
<name>A0A9W9HYJ1_9EURO</name>
<dbReference type="AlphaFoldDB" id="A0A9W9HYJ1"/>
<keyword evidence="1" id="KW-0472">Membrane</keyword>
<evidence type="ECO:0000313" key="2">
    <source>
        <dbReference type="EMBL" id="KAJ5160168.1"/>
    </source>
</evidence>
<dbReference type="EMBL" id="JAPQKN010000004">
    <property type="protein sequence ID" value="KAJ5160168.1"/>
    <property type="molecule type" value="Genomic_DNA"/>
</dbReference>
<gene>
    <name evidence="2" type="ORF">N7482_007172</name>
</gene>
<proteinExistence type="predicted"/>
<feature type="transmembrane region" description="Helical" evidence="1">
    <location>
        <begin position="50"/>
        <end position="70"/>
    </location>
</feature>
<feature type="transmembrane region" description="Helical" evidence="1">
    <location>
        <begin position="104"/>
        <end position="123"/>
    </location>
</feature>
<reference evidence="2" key="2">
    <citation type="journal article" date="2023" name="IMA Fungus">
        <title>Comparative genomic study of the Penicillium genus elucidates a diverse pangenome and 15 lateral gene transfer events.</title>
        <authorList>
            <person name="Petersen C."/>
            <person name="Sorensen T."/>
            <person name="Nielsen M.R."/>
            <person name="Sondergaard T.E."/>
            <person name="Sorensen J.L."/>
            <person name="Fitzpatrick D.A."/>
            <person name="Frisvad J.C."/>
            <person name="Nielsen K.L."/>
        </authorList>
    </citation>
    <scope>NUCLEOTIDE SEQUENCE</scope>
    <source>
        <strain evidence="2">IBT 26290</strain>
    </source>
</reference>
<sequence>MDLFTIVLPGKSTSSPLATIIWLGLVYFFYCQDVDSLTVILGHDNLRHVVFTSTCLAFILSMTAVGFRILSRKIDGTGLFIDEFPGLCLDGIAAKTTGAKHQKLWEWGISIAGITLFTSSILYNLCIGSIKLPILILYRSLFPVKPMGIAVKIVSIAVVLWTARRYSGRLLHLHRDQEALTSYSTGGLHGPRQALLWSADFQHGYRCYHFAHAHSHFLGPAGFPRPLFKGLHRKDWMHHVGSTANTTQQEIGSGDGEKRLTWAAGDTTRPTLQSQTTYSKSPVFGSI</sequence>
<keyword evidence="1" id="KW-1133">Transmembrane helix</keyword>
<reference evidence="2" key="1">
    <citation type="submission" date="2022-11" db="EMBL/GenBank/DDBJ databases">
        <authorList>
            <person name="Petersen C."/>
        </authorList>
    </citation>
    <scope>NUCLEOTIDE SEQUENCE</scope>
    <source>
        <strain evidence="2">IBT 26290</strain>
    </source>
</reference>
<protein>
    <submittedName>
        <fullName evidence="2">Uncharacterized protein</fullName>
    </submittedName>
</protein>
<keyword evidence="3" id="KW-1185">Reference proteome</keyword>
<keyword evidence="1" id="KW-0812">Transmembrane</keyword>
<dbReference type="RefSeq" id="XP_056541726.1">
    <property type="nucleotide sequence ID" value="XM_056689297.1"/>
</dbReference>